<protein>
    <submittedName>
        <fullName evidence="1">Uncharacterized protein</fullName>
    </submittedName>
</protein>
<dbReference type="AlphaFoldDB" id="A0A5B7I3K5"/>
<dbReference type="Proteomes" id="UP000324222">
    <property type="component" value="Unassembled WGS sequence"/>
</dbReference>
<keyword evidence="2" id="KW-1185">Reference proteome</keyword>
<accession>A0A5B7I3K5</accession>
<organism evidence="1 2">
    <name type="scientific">Portunus trituberculatus</name>
    <name type="common">Swimming crab</name>
    <name type="synonym">Neptunus trituberculatus</name>
    <dbReference type="NCBI Taxonomy" id="210409"/>
    <lineage>
        <taxon>Eukaryota</taxon>
        <taxon>Metazoa</taxon>
        <taxon>Ecdysozoa</taxon>
        <taxon>Arthropoda</taxon>
        <taxon>Crustacea</taxon>
        <taxon>Multicrustacea</taxon>
        <taxon>Malacostraca</taxon>
        <taxon>Eumalacostraca</taxon>
        <taxon>Eucarida</taxon>
        <taxon>Decapoda</taxon>
        <taxon>Pleocyemata</taxon>
        <taxon>Brachyura</taxon>
        <taxon>Eubrachyura</taxon>
        <taxon>Portunoidea</taxon>
        <taxon>Portunidae</taxon>
        <taxon>Portuninae</taxon>
        <taxon>Portunus</taxon>
    </lineage>
</organism>
<comment type="caution">
    <text evidence="1">The sequence shown here is derived from an EMBL/GenBank/DDBJ whole genome shotgun (WGS) entry which is preliminary data.</text>
</comment>
<dbReference type="EMBL" id="VSRR010052588">
    <property type="protein sequence ID" value="MPC79971.1"/>
    <property type="molecule type" value="Genomic_DNA"/>
</dbReference>
<proteinExistence type="predicted"/>
<gene>
    <name evidence="1" type="ORF">E2C01_074531</name>
</gene>
<evidence type="ECO:0000313" key="2">
    <source>
        <dbReference type="Proteomes" id="UP000324222"/>
    </source>
</evidence>
<reference evidence="1 2" key="1">
    <citation type="submission" date="2019-05" db="EMBL/GenBank/DDBJ databases">
        <title>Another draft genome of Portunus trituberculatus and its Hox gene families provides insights of decapod evolution.</title>
        <authorList>
            <person name="Jeong J.-H."/>
            <person name="Song I."/>
            <person name="Kim S."/>
            <person name="Choi T."/>
            <person name="Kim D."/>
            <person name="Ryu S."/>
            <person name="Kim W."/>
        </authorList>
    </citation>
    <scope>NUCLEOTIDE SEQUENCE [LARGE SCALE GENOMIC DNA]</scope>
    <source>
        <tissue evidence="1">Muscle</tissue>
    </source>
</reference>
<name>A0A5B7I3K5_PORTR</name>
<sequence>MEDGGRQTRGHSKKIPKSKCLRNIKMFSFPHRMEDIWNRLSEEVVAAESEHKFKEKLDKCSL</sequence>
<evidence type="ECO:0000313" key="1">
    <source>
        <dbReference type="EMBL" id="MPC79971.1"/>
    </source>
</evidence>